<name>A0A4Y3W7H5_NITWI</name>
<evidence type="ECO:0000313" key="2">
    <source>
        <dbReference type="EMBL" id="GEC14515.1"/>
    </source>
</evidence>
<accession>A0A4Y3W7H5</accession>
<dbReference type="EMBL" id="BJNF01000008">
    <property type="protein sequence ID" value="GEC14515.1"/>
    <property type="molecule type" value="Genomic_DNA"/>
</dbReference>
<feature type="region of interest" description="Disordered" evidence="1">
    <location>
        <begin position="1"/>
        <end position="55"/>
    </location>
</feature>
<protein>
    <submittedName>
        <fullName evidence="2">Uncharacterized protein</fullName>
    </submittedName>
</protein>
<feature type="compositionally biased region" description="Basic and acidic residues" evidence="1">
    <location>
        <begin position="38"/>
        <end position="51"/>
    </location>
</feature>
<evidence type="ECO:0000256" key="1">
    <source>
        <dbReference type="SAM" id="MobiDB-lite"/>
    </source>
</evidence>
<comment type="caution">
    <text evidence="2">The sequence shown here is derived from an EMBL/GenBank/DDBJ whole genome shotgun (WGS) entry which is preliminary data.</text>
</comment>
<gene>
    <name evidence="2" type="ORF">NWI01_04070</name>
</gene>
<evidence type="ECO:0000313" key="3">
    <source>
        <dbReference type="Proteomes" id="UP000318825"/>
    </source>
</evidence>
<proteinExistence type="predicted"/>
<reference evidence="2 3" key="1">
    <citation type="submission" date="2019-06" db="EMBL/GenBank/DDBJ databases">
        <title>Whole genome shotgun sequence of Nitrobacter winogradskyi NBRC 14297.</title>
        <authorList>
            <person name="Hosoyama A."/>
            <person name="Uohara A."/>
            <person name="Ohji S."/>
            <person name="Ichikawa N."/>
        </authorList>
    </citation>
    <scope>NUCLEOTIDE SEQUENCE [LARGE SCALE GENOMIC DNA]</scope>
    <source>
        <strain evidence="2 3">NBRC 14297</strain>
    </source>
</reference>
<organism evidence="2 3">
    <name type="scientific">Nitrobacter winogradskyi</name>
    <name type="common">Nitrobacter agilis</name>
    <dbReference type="NCBI Taxonomy" id="913"/>
    <lineage>
        <taxon>Bacteria</taxon>
        <taxon>Pseudomonadati</taxon>
        <taxon>Pseudomonadota</taxon>
        <taxon>Alphaproteobacteria</taxon>
        <taxon>Hyphomicrobiales</taxon>
        <taxon>Nitrobacteraceae</taxon>
        <taxon>Nitrobacter</taxon>
    </lineage>
</organism>
<sequence length="71" mass="7651">MTETTPDPCGSPPHNGRPYSVFKRSMSPGLPRGWVAGSREENASDHDDRRANANPVIEIDDIPVAHPDATG</sequence>
<dbReference type="Proteomes" id="UP000318825">
    <property type="component" value="Unassembled WGS sequence"/>
</dbReference>
<dbReference type="AlphaFoldDB" id="A0A4Y3W7H5"/>